<evidence type="ECO:0000256" key="8">
    <source>
        <dbReference type="SAM" id="Phobius"/>
    </source>
</evidence>
<dbReference type="CDD" id="cd22623">
    <property type="entry name" value="Kunitz_HAI1_1-like"/>
    <property type="match status" value="1"/>
</dbReference>
<feature type="disulfide bond" evidence="7">
    <location>
        <begin position="357"/>
        <end position="372"/>
    </location>
</feature>
<dbReference type="GO" id="GO:0008544">
    <property type="term" value="P:epidermis development"/>
    <property type="evidence" value="ECO:0007669"/>
    <property type="project" value="TreeGrafter"/>
</dbReference>
<evidence type="ECO:0000259" key="10">
    <source>
        <dbReference type="PROSITE" id="PS50279"/>
    </source>
</evidence>
<keyword evidence="13" id="KW-1185">Reference proteome</keyword>
<dbReference type="PROSITE" id="PS00280">
    <property type="entry name" value="BPTI_KUNITZ_1"/>
    <property type="match status" value="2"/>
</dbReference>
<feature type="disulfide bond" evidence="7">
    <location>
        <begin position="338"/>
        <end position="350"/>
    </location>
</feature>
<dbReference type="PROSITE" id="PS50068">
    <property type="entry name" value="LDLRA_2"/>
    <property type="match status" value="1"/>
</dbReference>
<reference evidence="12" key="1">
    <citation type="submission" date="2014-08" db="EMBL/GenBank/DDBJ databases">
        <authorList>
            <person name="Senf B."/>
            <person name="Petzold A."/>
            <person name="Downie B.R."/>
            <person name="Koch P."/>
            <person name="Platzer M."/>
        </authorList>
    </citation>
    <scope>NUCLEOTIDE SEQUENCE [LARGE SCALE GENOMIC DNA]</scope>
    <source>
        <strain evidence="12">GRZ</strain>
    </source>
</reference>
<dbReference type="CDD" id="cd22624">
    <property type="entry name" value="Kunitz_HAI1_2-like"/>
    <property type="match status" value="1"/>
</dbReference>
<proteinExistence type="predicted"/>
<feature type="chain" id="PRO_5034389348" evidence="9">
    <location>
        <begin position="26"/>
        <end position="528"/>
    </location>
</feature>
<dbReference type="PROSITE" id="PS01209">
    <property type="entry name" value="LDLRA_1"/>
    <property type="match status" value="1"/>
</dbReference>
<evidence type="ECO:0000256" key="2">
    <source>
        <dbReference type="ARBA" id="ARBA00022729"/>
    </source>
</evidence>
<protein>
    <submittedName>
        <fullName evidence="12">Serine peptidase inhibitor, Kunitz type 1 b</fullName>
    </submittedName>
</protein>
<dbReference type="Pfam" id="PF00057">
    <property type="entry name" value="Ldl_recept_a"/>
    <property type="match status" value="1"/>
</dbReference>
<keyword evidence="6" id="KW-0325">Glycoprotein</keyword>
<keyword evidence="3 8" id="KW-1133">Transmembrane helix</keyword>
<dbReference type="SMART" id="SM00765">
    <property type="entry name" value="MANEC"/>
    <property type="match status" value="1"/>
</dbReference>
<evidence type="ECO:0000256" key="1">
    <source>
        <dbReference type="ARBA" id="ARBA00004370"/>
    </source>
</evidence>
<dbReference type="InterPro" id="IPR011106">
    <property type="entry name" value="MANSC_N"/>
</dbReference>
<dbReference type="PANTHER" id="PTHR46750">
    <property type="entry name" value="KUNITZ-TYPE PROTEASE INHIBITOR 1"/>
    <property type="match status" value="1"/>
</dbReference>
<dbReference type="InterPro" id="IPR002223">
    <property type="entry name" value="Kunitz_BPTI"/>
</dbReference>
<evidence type="ECO:0000256" key="7">
    <source>
        <dbReference type="PROSITE-ProRule" id="PRU00124"/>
    </source>
</evidence>
<feature type="domain" description="MANSC" evidence="11">
    <location>
        <begin position="37"/>
        <end position="116"/>
    </location>
</feature>
<sequence length="528" mass="57892">MSGSCSSSLLLLLLFLLLLQRGAEGSADCGSGAFRSGHDDFVLDTNEAVREGAALLTTESVSADADCETLCCQNPTCNLALLEPRAAGTRTCVLFDCIYKNLFVCRFVNQVGYQSYIRTSVYQKYLQEQGKQAPPIANAGRDAIIQPGETVLLNGSESLALNEAHITTYHWRQLKGDPGLTLEKTDHPDQVRLSNLKPGSYRFQLTVTDSKGQSDDDTVNVLVLNQTLSASYCLAPLKVGPCRAAFPRWRYNVSTRSCEVFTFGGCKSNENNYLSEETCQVACRGVTGKLTHTHTRTHTHTHAHTYTHTPVVNGLFYYLVSSERSIVLPAAEECGKACGPEQMTCDSGCCLDRSLECDGVSQCSDGSDESDCSELSQTFSQLLGINMNDTKVLCTDAPRTGPCRASHPRWYYDPLDMKCYRFTYGGCDGNMNNFEKEDECNSACQGVTSKNVFSRGIFTRYEKQDEEEGKSGSAALAVILAVAILALLAILGYCLLRRRRRSAATTRSAHTQLAEQDTLVYNSTTKPL</sequence>
<dbReference type="Pfam" id="PF22352">
    <property type="entry name" value="K319L-like_PKD"/>
    <property type="match status" value="1"/>
</dbReference>
<dbReference type="PROSITE" id="PS50986">
    <property type="entry name" value="MANSC"/>
    <property type="match status" value="1"/>
</dbReference>
<keyword evidence="2 9" id="KW-0732">Signal</keyword>
<dbReference type="Gene3D" id="2.60.40.10">
    <property type="entry name" value="Immunoglobulins"/>
    <property type="match status" value="1"/>
</dbReference>
<evidence type="ECO:0000256" key="5">
    <source>
        <dbReference type="ARBA" id="ARBA00023157"/>
    </source>
</evidence>
<dbReference type="GO" id="GO:0060429">
    <property type="term" value="P:epithelium development"/>
    <property type="evidence" value="ECO:0007669"/>
    <property type="project" value="TreeGrafter"/>
</dbReference>
<evidence type="ECO:0000256" key="6">
    <source>
        <dbReference type="ARBA" id="ARBA00023180"/>
    </source>
</evidence>
<name>A0A8C6KMR1_NOTFU</name>
<dbReference type="InterPro" id="IPR020901">
    <property type="entry name" value="Prtase_inh_Kunz-CS"/>
</dbReference>
<dbReference type="CDD" id="cd00146">
    <property type="entry name" value="PKD"/>
    <property type="match status" value="1"/>
</dbReference>
<dbReference type="SUPFAM" id="SSF57362">
    <property type="entry name" value="BPTI-like"/>
    <property type="match status" value="2"/>
</dbReference>
<dbReference type="GO" id="GO:0005886">
    <property type="term" value="C:plasma membrane"/>
    <property type="evidence" value="ECO:0007669"/>
    <property type="project" value="TreeGrafter"/>
</dbReference>
<feature type="domain" description="BPTI/Kunitz inhibitor" evidence="10">
    <location>
        <begin position="233"/>
        <end position="283"/>
    </location>
</feature>
<dbReference type="GO" id="GO:0004867">
    <property type="term" value="F:serine-type endopeptidase inhibitor activity"/>
    <property type="evidence" value="ECO:0007669"/>
    <property type="project" value="InterPro"/>
</dbReference>
<reference evidence="12" key="3">
    <citation type="submission" date="2025-09" db="UniProtKB">
        <authorList>
            <consortium name="Ensembl"/>
        </authorList>
    </citation>
    <scope>IDENTIFICATION</scope>
</reference>
<dbReference type="InterPro" id="IPR013783">
    <property type="entry name" value="Ig-like_fold"/>
</dbReference>
<keyword evidence="4 8" id="KW-0472">Membrane</keyword>
<feature type="signal peptide" evidence="9">
    <location>
        <begin position="1"/>
        <end position="25"/>
    </location>
</feature>
<dbReference type="InterPro" id="IPR036055">
    <property type="entry name" value="LDL_receptor-like_sf"/>
</dbReference>
<dbReference type="InterPro" id="IPR036880">
    <property type="entry name" value="Kunitz_BPTI_sf"/>
</dbReference>
<dbReference type="Gene3D" id="4.10.400.10">
    <property type="entry name" value="Low-density Lipoprotein Receptor"/>
    <property type="match status" value="1"/>
</dbReference>
<dbReference type="SMART" id="SM00131">
    <property type="entry name" value="KU"/>
    <property type="match status" value="2"/>
</dbReference>
<dbReference type="SUPFAM" id="SSF57424">
    <property type="entry name" value="LDL receptor-like module"/>
    <property type="match status" value="1"/>
</dbReference>
<dbReference type="PANTHER" id="PTHR46750:SF1">
    <property type="entry name" value="KUNITZ-TYPE PROTEASE INHIBITOR 1"/>
    <property type="match status" value="1"/>
</dbReference>
<reference evidence="12" key="2">
    <citation type="submission" date="2025-08" db="UniProtKB">
        <authorList>
            <consortium name="Ensembl"/>
        </authorList>
    </citation>
    <scope>IDENTIFICATION</scope>
</reference>
<keyword evidence="5 7" id="KW-1015">Disulfide bond</keyword>
<evidence type="ECO:0000259" key="11">
    <source>
        <dbReference type="PROSITE" id="PS50986"/>
    </source>
</evidence>
<feature type="transmembrane region" description="Helical" evidence="8">
    <location>
        <begin position="474"/>
        <end position="496"/>
    </location>
</feature>
<feature type="domain" description="BPTI/Kunitz inhibitor" evidence="10">
    <location>
        <begin position="394"/>
        <end position="444"/>
    </location>
</feature>
<dbReference type="FunFam" id="4.10.410.10:FF:000020">
    <property type="entry name" value="Collagen, type VI, alpha 3"/>
    <property type="match status" value="1"/>
</dbReference>
<dbReference type="Pfam" id="PF07502">
    <property type="entry name" value="MANEC"/>
    <property type="match status" value="1"/>
</dbReference>
<dbReference type="CDD" id="cd00112">
    <property type="entry name" value="LDLa"/>
    <property type="match status" value="1"/>
</dbReference>
<evidence type="ECO:0000313" key="13">
    <source>
        <dbReference type="Proteomes" id="UP000694548"/>
    </source>
</evidence>
<keyword evidence="8" id="KW-0812">Transmembrane</keyword>
<evidence type="ECO:0000256" key="3">
    <source>
        <dbReference type="ARBA" id="ARBA00022989"/>
    </source>
</evidence>
<dbReference type="Gene3D" id="4.10.410.10">
    <property type="entry name" value="Pancreatic trypsin inhibitor Kunitz domain"/>
    <property type="match status" value="2"/>
</dbReference>
<dbReference type="Pfam" id="PF00014">
    <property type="entry name" value="Kunitz_BPTI"/>
    <property type="match status" value="2"/>
</dbReference>
<dbReference type="InterPro" id="IPR035986">
    <property type="entry name" value="PKD_dom_sf"/>
</dbReference>
<dbReference type="InterPro" id="IPR023415">
    <property type="entry name" value="LDLR_class-A_CS"/>
</dbReference>
<dbReference type="GeneTree" id="ENSGT00940000164935"/>
<dbReference type="InterPro" id="IPR002172">
    <property type="entry name" value="LDrepeatLR_classA_rpt"/>
</dbReference>
<dbReference type="PROSITE" id="PS50279">
    <property type="entry name" value="BPTI_KUNITZ_2"/>
    <property type="match status" value="2"/>
</dbReference>
<accession>A0A8C6KMR1</accession>
<dbReference type="PRINTS" id="PR00759">
    <property type="entry name" value="BASICPTASE"/>
</dbReference>
<dbReference type="SUPFAM" id="SSF49299">
    <property type="entry name" value="PKD domain"/>
    <property type="match status" value="1"/>
</dbReference>
<evidence type="ECO:0000256" key="4">
    <source>
        <dbReference type="ARBA" id="ARBA00023136"/>
    </source>
</evidence>
<dbReference type="Ensembl" id="ENSNFUT00015007412.1">
    <property type="protein sequence ID" value="ENSNFUP00015007048.1"/>
    <property type="gene ID" value="ENSNFUG00015003492.1"/>
</dbReference>
<dbReference type="SMART" id="SM00192">
    <property type="entry name" value="LDLa"/>
    <property type="match status" value="1"/>
</dbReference>
<dbReference type="InterPro" id="IPR013980">
    <property type="entry name" value="MANSC_dom"/>
</dbReference>
<dbReference type="FunFam" id="4.10.410.10:FF:000006">
    <property type="entry name" value="Serine peptidase inhibitor, Kunitz type 1"/>
    <property type="match status" value="1"/>
</dbReference>
<dbReference type="AlphaFoldDB" id="A0A8C6KMR1"/>
<dbReference type="Proteomes" id="UP000694548">
    <property type="component" value="Chromosome sgr04"/>
</dbReference>
<comment type="subcellular location">
    <subcellularLocation>
        <location evidence="1">Membrane</location>
    </subcellularLocation>
</comment>
<organism evidence="12 13">
    <name type="scientific">Nothobranchius furzeri</name>
    <name type="common">Turquoise killifish</name>
    <dbReference type="NCBI Taxonomy" id="105023"/>
    <lineage>
        <taxon>Eukaryota</taxon>
        <taxon>Metazoa</taxon>
        <taxon>Chordata</taxon>
        <taxon>Craniata</taxon>
        <taxon>Vertebrata</taxon>
        <taxon>Euteleostomi</taxon>
        <taxon>Actinopterygii</taxon>
        <taxon>Neopterygii</taxon>
        <taxon>Teleostei</taxon>
        <taxon>Neoteleostei</taxon>
        <taxon>Acanthomorphata</taxon>
        <taxon>Ovalentaria</taxon>
        <taxon>Atherinomorphae</taxon>
        <taxon>Cyprinodontiformes</taxon>
        <taxon>Nothobranchiidae</taxon>
        <taxon>Nothobranchius</taxon>
    </lineage>
</organism>
<evidence type="ECO:0000313" key="12">
    <source>
        <dbReference type="Ensembl" id="ENSNFUP00015007048.1"/>
    </source>
</evidence>
<feature type="disulfide bond" evidence="7">
    <location>
        <begin position="345"/>
        <end position="363"/>
    </location>
</feature>
<dbReference type="GO" id="GO:0030198">
    <property type="term" value="P:extracellular matrix organization"/>
    <property type="evidence" value="ECO:0007669"/>
    <property type="project" value="TreeGrafter"/>
</dbReference>
<evidence type="ECO:0000256" key="9">
    <source>
        <dbReference type="SAM" id="SignalP"/>
    </source>
</evidence>